<dbReference type="Proteomes" id="UP001284601">
    <property type="component" value="Unassembled WGS sequence"/>
</dbReference>
<accession>A0ABU4HWJ9</accession>
<proteinExistence type="predicted"/>
<organism evidence="2 3">
    <name type="scientific">Conexibacter stalactiti</name>
    <dbReference type="NCBI Taxonomy" id="1940611"/>
    <lineage>
        <taxon>Bacteria</taxon>
        <taxon>Bacillati</taxon>
        <taxon>Actinomycetota</taxon>
        <taxon>Thermoleophilia</taxon>
        <taxon>Solirubrobacterales</taxon>
        <taxon>Conexibacteraceae</taxon>
        <taxon>Conexibacter</taxon>
    </lineage>
</organism>
<dbReference type="NCBIfam" id="TIGR02530">
    <property type="entry name" value="flg_new"/>
    <property type="match status" value="1"/>
</dbReference>
<feature type="compositionally biased region" description="Low complexity" evidence="1">
    <location>
        <begin position="16"/>
        <end position="26"/>
    </location>
</feature>
<sequence length="133" mass="14081">MSLNAVNPALVPPGVAPVAQPAQPAGGRRGETAVQGPSFGEVLRSTTQTPGVEFSRHALQRLERRGIELGEQTLARLTDGVDRAAGKGSRESVVFVDGTAFVVSVRNRTVITAVDPEHMREHVFTNIDSAVIA</sequence>
<evidence type="ECO:0000256" key="1">
    <source>
        <dbReference type="SAM" id="MobiDB-lite"/>
    </source>
</evidence>
<evidence type="ECO:0000313" key="2">
    <source>
        <dbReference type="EMBL" id="MDW5597700.1"/>
    </source>
</evidence>
<keyword evidence="2" id="KW-0282">Flagellum</keyword>
<name>A0ABU4HWJ9_9ACTN</name>
<dbReference type="EMBL" id="JAWSTH010000098">
    <property type="protein sequence ID" value="MDW5597700.1"/>
    <property type="molecule type" value="Genomic_DNA"/>
</dbReference>
<reference evidence="2 3" key="2">
    <citation type="submission" date="2023-10" db="EMBL/GenBank/DDBJ databases">
        <authorList>
            <person name="Han X.F."/>
        </authorList>
    </citation>
    <scope>NUCLEOTIDE SEQUENCE [LARGE SCALE GENOMIC DNA]</scope>
    <source>
        <strain evidence="2 3">KCTC 39840</strain>
    </source>
</reference>
<keyword evidence="2" id="KW-0966">Cell projection</keyword>
<protein>
    <submittedName>
        <fullName evidence="2">TIGR02530 family flagellar biosynthesis protein</fullName>
    </submittedName>
</protein>
<comment type="caution">
    <text evidence="2">The sequence shown here is derived from an EMBL/GenBank/DDBJ whole genome shotgun (WGS) entry which is preliminary data.</text>
</comment>
<dbReference type="RefSeq" id="WP_318600165.1">
    <property type="nucleotide sequence ID" value="NZ_JAWSTH010000098.1"/>
</dbReference>
<keyword evidence="2" id="KW-0969">Cilium</keyword>
<dbReference type="Pfam" id="PF12611">
    <property type="entry name" value="Flagellar_put"/>
    <property type="match status" value="1"/>
</dbReference>
<reference evidence="3" key="1">
    <citation type="submission" date="2023-07" db="EMBL/GenBank/DDBJ databases">
        <title>Conexibacter stalactiti sp. nov., isolated from stalactites in a lava cave and emended description of the genus Conexibacter.</title>
        <authorList>
            <person name="Lee S.D."/>
        </authorList>
    </citation>
    <scope>NUCLEOTIDE SEQUENCE [LARGE SCALE GENOMIC DNA]</scope>
    <source>
        <strain evidence="3">KCTC 39840</strain>
    </source>
</reference>
<gene>
    <name evidence="2" type="ORF">R7226_25335</name>
</gene>
<evidence type="ECO:0000313" key="3">
    <source>
        <dbReference type="Proteomes" id="UP001284601"/>
    </source>
</evidence>
<feature type="region of interest" description="Disordered" evidence="1">
    <location>
        <begin position="1"/>
        <end position="35"/>
    </location>
</feature>
<keyword evidence="3" id="KW-1185">Reference proteome</keyword>
<dbReference type="InterPro" id="IPR013367">
    <property type="entry name" value="Flagellar_put"/>
</dbReference>